<evidence type="ECO:0000256" key="5">
    <source>
        <dbReference type="ARBA" id="ARBA00038359"/>
    </source>
</evidence>
<accession>A0A2P5HXG0</accession>
<feature type="transmembrane region" description="Helical" evidence="7">
    <location>
        <begin position="173"/>
        <end position="196"/>
    </location>
</feature>
<keyword evidence="10" id="KW-1185">Reference proteome</keyword>
<organism evidence="9 10">
    <name type="scientific">Diaporthe helianthi</name>
    <dbReference type="NCBI Taxonomy" id="158607"/>
    <lineage>
        <taxon>Eukaryota</taxon>
        <taxon>Fungi</taxon>
        <taxon>Dikarya</taxon>
        <taxon>Ascomycota</taxon>
        <taxon>Pezizomycotina</taxon>
        <taxon>Sordariomycetes</taxon>
        <taxon>Sordariomycetidae</taxon>
        <taxon>Diaporthales</taxon>
        <taxon>Diaporthaceae</taxon>
        <taxon>Diaporthe</taxon>
    </lineage>
</organism>
<dbReference type="Pfam" id="PF20684">
    <property type="entry name" value="Fung_rhodopsin"/>
    <property type="match status" value="1"/>
</dbReference>
<feature type="domain" description="Rhodopsin" evidence="8">
    <location>
        <begin position="37"/>
        <end position="271"/>
    </location>
</feature>
<evidence type="ECO:0000256" key="3">
    <source>
        <dbReference type="ARBA" id="ARBA00022989"/>
    </source>
</evidence>
<comment type="similarity">
    <text evidence="5">Belongs to the SAT4 family.</text>
</comment>
<dbReference type="PANTHER" id="PTHR33048">
    <property type="entry name" value="PTH11-LIKE INTEGRAL MEMBRANE PROTEIN (AFU_ORTHOLOGUE AFUA_5G11245)"/>
    <property type="match status" value="1"/>
</dbReference>
<evidence type="ECO:0000313" key="10">
    <source>
        <dbReference type="Proteomes" id="UP000094444"/>
    </source>
</evidence>
<feature type="transmembrane region" description="Helical" evidence="7">
    <location>
        <begin position="96"/>
        <end position="119"/>
    </location>
</feature>
<evidence type="ECO:0000256" key="2">
    <source>
        <dbReference type="ARBA" id="ARBA00022692"/>
    </source>
</evidence>
<feature type="transmembrane region" description="Helical" evidence="7">
    <location>
        <begin position="131"/>
        <end position="153"/>
    </location>
</feature>
<dbReference type="AlphaFoldDB" id="A0A2P5HXG0"/>
<keyword evidence="3 7" id="KW-1133">Transmembrane helix</keyword>
<dbReference type="OrthoDB" id="3648173at2759"/>
<dbReference type="InterPro" id="IPR049326">
    <property type="entry name" value="Rhodopsin_dom_fungi"/>
</dbReference>
<evidence type="ECO:0000256" key="7">
    <source>
        <dbReference type="SAM" id="Phobius"/>
    </source>
</evidence>
<evidence type="ECO:0000256" key="6">
    <source>
        <dbReference type="SAM" id="MobiDB-lite"/>
    </source>
</evidence>
<dbReference type="InParanoid" id="A0A2P5HXG0"/>
<dbReference type="STRING" id="158607.A0A2P5HXG0"/>
<evidence type="ECO:0000313" key="9">
    <source>
        <dbReference type="EMBL" id="POS74942.1"/>
    </source>
</evidence>
<feature type="transmembrane region" description="Helical" evidence="7">
    <location>
        <begin position="208"/>
        <end position="228"/>
    </location>
</feature>
<feature type="region of interest" description="Disordered" evidence="6">
    <location>
        <begin position="377"/>
        <end position="401"/>
    </location>
</feature>
<dbReference type="EMBL" id="MAVT02000555">
    <property type="protein sequence ID" value="POS74942.1"/>
    <property type="molecule type" value="Genomic_DNA"/>
</dbReference>
<feature type="transmembrane region" description="Helical" evidence="7">
    <location>
        <begin position="20"/>
        <end position="41"/>
    </location>
</feature>
<proteinExistence type="inferred from homology"/>
<evidence type="ECO:0000256" key="1">
    <source>
        <dbReference type="ARBA" id="ARBA00004141"/>
    </source>
</evidence>
<comment type="subcellular location">
    <subcellularLocation>
        <location evidence="1">Membrane</location>
        <topology evidence="1">Multi-pass membrane protein</topology>
    </subcellularLocation>
</comment>
<dbReference type="PANTHER" id="PTHR33048:SF47">
    <property type="entry name" value="INTEGRAL MEMBRANE PROTEIN-RELATED"/>
    <property type="match status" value="1"/>
</dbReference>
<sequence>MSSLNPPDHSLDHESTSELMIGLSAALGFVTTTIVVLRLYTRLIQLRNAGLDDLMIVVTQILAIALNVTTGLEAYYGTGRHWWLASPEDVTKQLESLFAAIQLYIWSLCCVKISLLLQYRRIFLAAWMQRVSLIIICFSVSWNIAQSILVSFACSPVSAFIPSLAPHCLDSLTIWYIAAGINITTDFVVFLLPIPLINSLQLPIRQRLLLIMVFCLGFFTCVISIVRATKLEVTITGGDPSFYGAPGAIWSMVELNCAILCACLPTVRHLVGSWIPCLGLRTTRESSGYYGKNRTSSSRKAGRMSLFQLRSRKSGKLAPPGGGYAKHSKGSGVSEAVITGGSGKRDGANIELETTWANDVENDGGLYHSNNISAWVSAQEPKSPTRAKIRNSDDRRDRSGSLSRLIGSTMSSEQLRTNILVTRDVTVEEGRTSPSPVSRSFTGLAL</sequence>
<keyword evidence="2 7" id="KW-0812">Transmembrane</keyword>
<feature type="compositionally biased region" description="Basic and acidic residues" evidence="6">
    <location>
        <begin position="390"/>
        <end position="399"/>
    </location>
</feature>
<protein>
    <recommendedName>
        <fullName evidence="8">Rhodopsin domain-containing protein</fullName>
    </recommendedName>
</protein>
<evidence type="ECO:0000256" key="4">
    <source>
        <dbReference type="ARBA" id="ARBA00023136"/>
    </source>
</evidence>
<gene>
    <name evidence="9" type="ORF">DHEL01_v206662</name>
</gene>
<name>A0A2P5HXG0_DIAHE</name>
<comment type="caution">
    <text evidence="9">The sequence shown here is derived from an EMBL/GenBank/DDBJ whole genome shotgun (WGS) entry which is preliminary data.</text>
</comment>
<dbReference type="InterPro" id="IPR052337">
    <property type="entry name" value="SAT4-like"/>
</dbReference>
<reference evidence="9" key="1">
    <citation type="submission" date="2017-09" db="EMBL/GenBank/DDBJ databases">
        <title>Polyketide synthases of a Diaporthe helianthi virulent isolate.</title>
        <authorList>
            <person name="Baroncelli R."/>
        </authorList>
    </citation>
    <scope>NUCLEOTIDE SEQUENCE [LARGE SCALE GENOMIC DNA]</scope>
    <source>
        <strain evidence="9">7/96</strain>
    </source>
</reference>
<feature type="transmembrane region" description="Helical" evidence="7">
    <location>
        <begin position="53"/>
        <end position="76"/>
    </location>
</feature>
<keyword evidence="4 7" id="KW-0472">Membrane</keyword>
<evidence type="ECO:0000259" key="8">
    <source>
        <dbReference type="Pfam" id="PF20684"/>
    </source>
</evidence>
<dbReference type="GO" id="GO:0016020">
    <property type="term" value="C:membrane"/>
    <property type="evidence" value="ECO:0007669"/>
    <property type="project" value="UniProtKB-SubCell"/>
</dbReference>
<dbReference type="Proteomes" id="UP000094444">
    <property type="component" value="Unassembled WGS sequence"/>
</dbReference>